<proteinExistence type="predicted"/>
<protein>
    <submittedName>
        <fullName evidence="3">Helix-hairpin-helix domain-containing protein</fullName>
    </submittedName>
</protein>
<dbReference type="InterPro" id="IPR051675">
    <property type="entry name" value="Endo/Exo/Phosphatase_dom_1"/>
</dbReference>
<dbReference type="InterPro" id="IPR003583">
    <property type="entry name" value="Hlx-hairpin-Hlx_DNA-bd_motif"/>
</dbReference>
<reference evidence="3 4" key="1">
    <citation type="journal article" date="2022" name="Pathogens">
        <title>Staphylococcus ratti sp. nov. Isolated from a Lab Rat.</title>
        <authorList>
            <person name="Kovarovic V."/>
            <person name="Sedlacek I."/>
            <person name="Petras P."/>
            <person name="Kralova S."/>
            <person name="Maslanova I."/>
            <person name="Svec P."/>
            <person name="Neumann-Schaal M."/>
            <person name="Botka T."/>
            <person name="Gelbicova T."/>
            <person name="Stankova E."/>
            <person name="Doskar J."/>
            <person name="Pantucek R."/>
        </authorList>
    </citation>
    <scope>NUCLEOTIDE SEQUENCE [LARGE SCALE GENOMIC DNA]</scope>
    <source>
        <strain evidence="3 4">CCM 9025</strain>
    </source>
</reference>
<dbReference type="Proteomes" id="UP001197626">
    <property type="component" value="Chromosome"/>
</dbReference>
<dbReference type="InterPro" id="IPR010994">
    <property type="entry name" value="RuvA_2-like"/>
</dbReference>
<evidence type="ECO:0000256" key="1">
    <source>
        <dbReference type="SAM" id="Phobius"/>
    </source>
</evidence>
<feature type="transmembrane region" description="Helical" evidence="1">
    <location>
        <begin position="16"/>
        <end position="36"/>
    </location>
</feature>
<sequence length="213" mass="23862">MYERIQDILKQPKTTVFLAVVMFLMFIALITLGYNYSKETADVAPPKEVNQLQSFQQTKNTSEGDTPPITDIIVDVKGAVKRPQTYEMKSNQRVKDLLAKAGILENADLSQINLAEKLIDQKMFYIPKKGEIATEGMVSASNDQHTSSEQQPINLNLAKESDLVEVPGIGPSKAQAIIMYRDEKGAFKSVEDLKEVKGIGEKTFERLKDYFVV</sequence>
<feature type="domain" description="Helix-hairpin-helix DNA-binding motif class 1" evidence="2">
    <location>
        <begin position="161"/>
        <end position="180"/>
    </location>
</feature>
<dbReference type="Pfam" id="PF12836">
    <property type="entry name" value="HHH_3"/>
    <property type="match status" value="1"/>
</dbReference>
<accession>A0ABY3PFF1</accession>
<keyword evidence="1" id="KW-0472">Membrane</keyword>
<keyword evidence="1" id="KW-0812">Transmembrane</keyword>
<dbReference type="Pfam" id="PF10531">
    <property type="entry name" value="SLBB"/>
    <property type="match status" value="1"/>
</dbReference>
<dbReference type="PANTHER" id="PTHR21180:SF32">
    <property type="entry name" value="ENDONUCLEASE_EXONUCLEASE_PHOSPHATASE FAMILY DOMAIN-CONTAINING PROTEIN 1"/>
    <property type="match status" value="1"/>
</dbReference>
<dbReference type="Gene3D" id="1.10.150.320">
    <property type="entry name" value="Photosystem II 12 kDa extrinsic protein"/>
    <property type="match status" value="1"/>
</dbReference>
<dbReference type="InterPro" id="IPR019554">
    <property type="entry name" value="Soluble_ligand-bd"/>
</dbReference>
<keyword evidence="1" id="KW-1133">Transmembrane helix</keyword>
<gene>
    <name evidence="3" type="ORF">LN051_05475</name>
</gene>
<feature type="domain" description="Helix-hairpin-helix DNA-binding motif class 1" evidence="2">
    <location>
        <begin position="191"/>
        <end position="210"/>
    </location>
</feature>
<evidence type="ECO:0000259" key="2">
    <source>
        <dbReference type="SMART" id="SM00278"/>
    </source>
</evidence>
<dbReference type="NCBIfam" id="TIGR00426">
    <property type="entry name" value="competence protein ComEA helix-hairpin-helix repeat region"/>
    <property type="match status" value="1"/>
</dbReference>
<evidence type="ECO:0000313" key="3">
    <source>
        <dbReference type="EMBL" id="UEX91068.1"/>
    </source>
</evidence>
<dbReference type="InterPro" id="IPR004509">
    <property type="entry name" value="Competence_ComEA_HhH"/>
</dbReference>
<organism evidence="3 4">
    <name type="scientific">Staphylococcus ratti</name>
    <dbReference type="NCBI Taxonomy" id="2892440"/>
    <lineage>
        <taxon>Bacteria</taxon>
        <taxon>Bacillati</taxon>
        <taxon>Bacillota</taxon>
        <taxon>Bacilli</taxon>
        <taxon>Bacillales</taxon>
        <taxon>Staphylococcaceae</taxon>
        <taxon>Staphylococcus</taxon>
    </lineage>
</organism>
<keyword evidence="4" id="KW-1185">Reference proteome</keyword>
<name>A0ABY3PFF1_9STAP</name>
<dbReference type="RefSeq" id="WP_229293547.1">
    <property type="nucleotide sequence ID" value="NZ_CP086654.1"/>
</dbReference>
<evidence type="ECO:0000313" key="4">
    <source>
        <dbReference type="Proteomes" id="UP001197626"/>
    </source>
</evidence>
<dbReference type="SMART" id="SM00278">
    <property type="entry name" value="HhH1"/>
    <property type="match status" value="2"/>
</dbReference>
<dbReference type="SUPFAM" id="SSF47781">
    <property type="entry name" value="RuvA domain 2-like"/>
    <property type="match status" value="1"/>
</dbReference>
<dbReference type="EMBL" id="CP086654">
    <property type="protein sequence ID" value="UEX91068.1"/>
    <property type="molecule type" value="Genomic_DNA"/>
</dbReference>
<dbReference type="PANTHER" id="PTHR21180">
    <property type="entry name" value="ENDONUCLEASE/EXONUCLEASE/PHOSPHATASE FAMILY DOMAIN-CONTAINING PROTEIN 1"/>
    <property type="match status" value="1"/>
</dbReference>